<gene>
    <name evidence="1" type="ORF">UFOVP675_44</name>
    <name evidence="2" type="ORF">UFOVP747_55</name>
</gene>
<reference evidence="2" key="1">
    <citation type="submission" date="2020-05" db="EMBL/GenBank/DDBJ databases">
        <authorList>
            <person name="Chiriac C."/>
            <person name="Salcher M."/>
            <person name="Ghai R."/>
            <person name="Kavagutti S V."/>
        </authorList>
    </citation>
    <scope>NUCLEOTIDE SEQUENCE</scope>
</reference>
<proteinExistence type="predicted"/>
<evidence type="ECO:0000313" key="2">
    <source>
        <dbReference type="EMBL" id="CAB5225617.1"/>
    </source>
</evidence>
<sequence length="121" mass="12750">MAQQWKIGDEVLVRAFVIEAADDDTVKIKTHSCITGWCGVDFVLPATRHPWDVLREAAGLFSDAGAALAAKGARNLADTLEAAARPPSLLDAACAALPHVPAHIEAKLRAAIEAAKREGGQ</sequence>
<protein>
    <submittedName>
        <fullName evidence="2">Uncharacterized protein</fullName>
    </submittedName>
</protein>
<organism evidence="2">
    <name type="scientific">uncultured Caudovirales phage</name>
    <dbReference type="NCBI Taxonomy" id="2100421"/>
    <lineage>
        <taxon>Viruses</taxon>
        <taxon>Duplodnaviria</taxon>
        <taxon>Heunggongvirae</taxon>
        <taxon>Uroviricota</taxon>
        <taxon>Caudoviricetes</taxon>
        <taxon>Peduoviridae</taxon>
        <taxon>Maltschvirus</taxon>
        <taxon>Maltschvirus maltsch</taxon>
    </lineage>
</organism>
<evidence type="ECO:0000313" key="1">
    <source>
        <dbReference type="EMBL" id="CAB4157016.1"/>
    </source>
</evidence>
<dbReference type="EMBL" id="LR796648">
    <property type="protein sequence ID" value="CAB4157016.1"/>
    <property type="molecule type" value="Genomic_DNA"/>
</dbReference>
<name>A0A6J7X3Q6_9CAUD</name>
<accession>A0A6J7X3Q6</accession>
<dbReference type="EMBL" id="LR798343">
    <property type="protein sequence ID" value="CAB5225617.1"/>
    <property type="molecule type" value="Genomic_DNA"/>
</dbReference>